<evidence type="ECO:0000256" key="1">
    <source>
        <dbReference type="SAM" id="Coils"/>
    </source>
</evidence>
<keyword evidence="3" id="KW-1185">Reference proteome</keyword>
<dbReference type="Proteomes" id="UP001168821">
    <property type="component" value="Unassembled WGS sequence"/>
</dbReference>
<dbReference type="AlphaFoldDB" id="A0AA38HJU6"/>
<gene>
    <name evidence="2" type="ORF">Zmor_019079</name>
</gene>
<feature type="coiled-coil region" evidence="1">
    <location>
        <begin position="314"/>
        <end position="341"/>
    </location>
</feature>
<evidence type="ECO:0000313" key="2">
    <source>
        <dbReference type="EMBL" id="KAJ3634437.1"/>
    </source>
</evidence>
<organism evidence="2 3">
    <name type="scientific">Zophobas morio</name>
    <dbReference type="NCBI Taxonomy" id="2755281"/>
    <lineage>
        <taxon>Eukaryota</taxon>
        <taxon>Metazoa</taxon>
        <taxon>Ecdysozoa</taxon>
        <taxon>Arthropoda</taxon>
        <taxon>Hexapoda</taxon>
        <taxon>Insecta</taxon>
        <taxon>Pterygota</taxon>
        <taxon>Neoptera</taxon>
        <taxon>Endopterygota</taxon>
        <taxon>Coleoptera</taxon>
        <taxon>Polyphaga</taxon>
        <taxon>Cucujiformia</taxon>
        <taxon>Tenebrionidae</taxon>
        <taxon>Zophobas</taxon>
    </lineage>
</organism>
<comment type="caution">
    <text evidence="2">The sequence shown here is derived from an EMBL/GenBank/DDBJ whole genome shotgun (WGS) entry which is preliminary data.</text>
</comment>
<keyword evidence="1" id="KW-0175">Coiled coil</keyword>
<sequence>MDEEIKINIGMYIAQLLEIENALLQQHFDNLREMNSHGNSRDHLILEQRKANLMRIQQIFTQEVRRQEKIEDRMSQKSQYENQEGSFGSLDIKSAMVTNPSKMSMLEMERMHQAQVANIRRNKELYDFEVAQVQKLIDRAKMENNVQKILELQNRLKIIEQEFLLRRDTMLRTINVHQQQTAGAVQGEKTKAKPATQQAVPQIIVPVAPVKNAQEVYEMDGFFDVDTIEVNNVTSGKVKKATGKNVESKIPNEVLSDQTIEFGNIVVSNDISNPNANSPLSEIDRILEETENKTISTKKAEKENDPFLLLLARDQELKQKKSEAEKNLMEAAAQTKALREAIINKQNNMVAQSGAQKKAAAKKVAAKKLQEEDSAITSYESKKINEN</sequence>
<dbReference type="EMBL" id="JALNTZ010000525">
    <property type="protein sequence ID" value="KAJ3634437.1"/>
    <property type="molecule type" value="Genomic_DNA"/>
</dbReference>
<protein>
    <submittedName>
        <fullName evidence="2">Uncharacterized protein</fullName>
    </submittedName>
</protein>
<evidence type="ECO:0000313" key="3">
    <source>
        <dbReference type="Proteomes" id="UP001168821"/>
    </source>
</evidence>
<reference evidence="2" key="1">
    <citation type="journal article" date="2023" name="G3 (Bethesda)">
        <title>Whole genome assemblies of Zophobas morio and Tenebrio molitor.</title>
        <authorList>
            <person name="Kaur S."/>
            <person name="Stinson S.A."/>
            <person name="diCenzo G.C."/>
        </authorList>
    </citation>
    <scope>NUCLEOTIDE SEQUENCE</scope>
    <source>
        <strain evidence="2">QUZm001</strain>
    </source>
</reference>
<proteinExistence type="predicted"/>
<name>A0AA38HJU6_9CUCU</name>
<accession>A0AA38HJU6</accession>